<dbReference type="EMBL" id="WURB01000001">
    <property type="protein sequence ID" value="MXQ10340.1"/>
    <property type="molecule type" value="Genomic_DNA"/>
</dbReference>
<dbReference type="SUPFAM" id="SSF49777">
    <property type="entry name" value="PEBP-like"/>
    <property type="match status" value="1"/>
</dbReference>
<dbReference type="Proteomes" id="UP000436483">
    <property type="component" value="Unassembled WGS sequence"/>
</dbReference>
<reference evidence="1 2" key="1">
    <citation type="submission" date="2019-12" db="EMBL/GenBank/DDBJ databases">
        <authorList>
            <person name="Yuan C.-G."/>
        </authorList>
    </citation>
    <scope>NUCLEOTIDE SEQUENCE [LARGE SCALE GENOMIC DNA]</scope>
    <source>
        <strain evidence="1 2">KCTC 23863</strain>
    </source>
</reference>
<dbReference type="InterPro" id="IPR036610">
    <property type="entry name" value="PEBP-like_sf"/>
</dbReference>
<sequence length="99" mass="10632">MRWCGTSPEFKLAGVPKGTASFDLKMVDLNVPNYPHGGGKAAYQAGKNIIPCNTISAGWGYNPPSPPSGEVHTYRWTIRALDAKGGVLGEAVTQRKFPE</sequence>
<name>A0A7X3SMK7_9HYPH</name>
<comment type="caution">
    <text evidence="1">The sequence shown here is derived from an EMBL/GenBank/DDBJ whole genome shotgun (WGS) entry which is preliminary data.</text>
</comment>
<gene>
    <name evidence="1" type="ORF">GR328_02490</name>
</gene>
<evidence type="ECO:0000313" key="2">
    <source>
        <dbReference type="Proteomes" id="UP000436483"/>
    </source>
</evidence>
<dbReference type="AlphaFoldDB" id="A0A7X3SMK7"/>
<keyword evidence="2" id="KW-1185">Reference proteome</keyword>
<reference evidence="1 2" key="2">
    <citation type="submission" date="2020-01" db="EMBL/GenBank/DDBJ databases">
        <title>Microvirga sp. nov., an arsenate reduction bacterium isolated from Tibet hotspring sediments.</title>
        <authorList>
            <person name="Xian W.-D."/>
            <person name="Li W.-J."/>
        </authorList>
    </citation>
    <scope>NUCLEOTIDE SEQUENCE [LARGE SCALE GENOMIC DNA]</scope>
    <source>
        <strain evidence="1 2">KCTC 23863</strain>
    </source>
</reference>
<protein>
    <recommendedName>
        <fullName evidence="3">Phosphatidylethanolamine-binding protein</fullName>
    </recommendedName>
</protein>
<dbReference type="Gene3D" id="3.90.280.10">
    <property type="entry name" value="PEBP-like"/>
    <property type="match status" value="1"/>
</dbReference>
<evidence type="ECO:0000313" key="1">
    <source>
        <dbReference type="EMBL" id="MXQ10340.1"/>
    </source>
</evidence>
<dbReference type="Pfam" id="PF01161">
    <property type="entry name" value="PBP"/>
    <property type="match status" value="1"/>
</dbReference>
<dbReference type="OrthoDB" id="9797506at2"/>
<organism evidence="1 2">
    <name type="scientific">Microvirga makkahensis</name>
    <dbReference type="NCBI Taxonomy" id="1128670"/>
    <lineage>
        <taxon>Bacteria</taxon>
        <taxon>Pseudomonadati</taxon>
        <taxon>Pseudomonadota</taxon>
        <taxon>Alphaproteobacteria</taxon>
        <taxon>Hyphomicrobiales</taxon>
        <taxon>Methylobacteriaceae</taxon>
        <taxon>Microvirga</taxon>
    </lineage>
</organism>
<evidence type="ECO:0008006" key="3">
    <source>
        <dbReference type="Google" id="ProtNLM"/>
    </source>
</evidence>
<proteinExistence type="predicted"/>
<dbReference type="InterPro" id="IPR008914">
    <property type="entry name" value="PEBP"/>
</dbReference>
<accession>A0A7X3SMK7</accession>